<feature type="binding site" description="axial binding residue" evidence="9">
    <location>
        <position position="202"/>
    </location>
    <ligand>
        <name>heme c</name>
        <dbReference type="ChEBI" id="CHEBI:61717"/>
        <label>2</label>
    </ligand>
    <ligandPart>
        <name>Fe</name>
        <dbReference type="ChEBI" id="CHEBI:18248"/>
    </ligandPart>
</feature>
<dbReference type="PANTHER" id="PTHR30600:SF10">
    <property type="entry name" value="BLL6722 PROTEIN"/>
    <property type="match status" value="1"/>
</dbReference>
<dbReference type="GO" id="GO:0004130">
    <property type="term" value="F:cytochrome-c peroxidase activity"/>
    <property type="evidence" value="ECO:0007669"/>
    <property type="project" value="TreeGrafter"/>
</dbReference>
<dbReference type="SUPFAM" id="SSF46626">
    <property type="entry name" value="Cytochrome c"/>
    <property type="match status" value="2"/>
</dbReference>
<dbReference type="GO" id="GO:0009055">
    <property type="term" value="F:electron transfer activity"/>
    <property type="evidence" value="ECO:0007669"/>
    <property type="project" value="InterPro"/>
</dbReference>
<keyword evidence="7 9" id="KW-0408">Iron</keyword>
<feature type="binding site" description="covalent" evidence="8">
    <location>
        <position position="62"/>
    </location>
    <ligand>
        <name>heme c</name>
        <dbReference type="ChEBI" id="CHEBI:61717"/>
        <label>1</label>
    </ligand>
</feature>
<organism evidence="10 11">
    <name type="scientific">Moritella viscosa</name>
    <dbReference type="NCBI Taxonomy" id="80854"/>
    <lineage>
        <taxon>Bacteria</taxon>
        <taxon>Pseudomonadati</taxon>
        <taxon>Pseudomonadota</taxon>
        <taxon>Gammaproteobacteria</taxon>
        <taxon>Alteromonadales</taxon>
        <taxon>Moritellaceae</taxon>
        <taxon>Moritella</taxon>
    </lineage>
</organism>
<keyword evidence="5" id="KW-0574">Periplasm</keyword>
<dbReference type="GO" id="GO:0042597">
    <property type="term" value="C:periplasmic space"/>
    <property type="evidence" value="ECO:0007669"/>
    <property type="project" value="UniProtKB-SubCell"/>
</dbReference>
<name>A0A090ICW3_9GAMM</name>
<comment type="subcellular location">
    <subcellularLocation>
        <location evidence="1">Periplasm</location>
    </subcellularLocation>
</comment>
<evidence type="ECO:0000256" key="3">
    <source>
        <dbReference type="ARBA" id="ARBA00022723"/>
    </source>
</evidence>
<comment type="PTM">
    <text evidence="8">Binds 2 heme groups per subunit.</text>
</comment>
<dbReference type="PANTHER" id="PTHR30600">
    <property type="entry name" value="CYTOCHROME C PEROXIDASE-RELATED"/>
    <property type="match status" value="1"/>
</dbReference>
<keyword evidence="2 8" id="KW-0349">Heme</keyword>
<keyword evidence="6" id="KW-0560">Oxidoreductase</keyword>
<dbReference type="Gene3D" id="1.10.760.10">
    <property type="entry name" value="Cytochrome c-like domain"/>
    <property type="match status" value="2"/>
</dbReference>
<dbReference type="InterPro" id="IPR004852">
    <property type="entry name" value="Di-haem_cyt_c_peroxidsae"/>
</dbReference>
<proteinExistence type="predicted"/>
<protein>
    <submittedName>
        <fullName evidence="10">SCO1/SenC family protein/methylamine utilization protein MauG,putative</fullName>
    </submittedName>
</protein>
<evidence type="ECO:0000313" key="11">
    <source>
        <dbReference type="Proteomes" id="UP000183794"/>
    </source>
</evidence>
<evidence type="ECO:0000313" key="10">
    <source>
        <dbReference type="EMBL" id="SGY92598.1"/>
    </source>
</evidence>
<dbReference type="Pfam" id="PF03150">
    <property type="entry name" value="CCP_MauG"/>
    <property type="match status" value="1"/>
</dbReference>
<dbReference type="PIRSF" id="PIRSF000294">
    <property type="entry name" value="Cytochrome-c_peroxidase"/>
    <property type="match status" value="1"/>
</dbReference>
<dbReference type="PATRIC" id="fig|80854.5.peg.1954"/>
<gene>
    <name evidence="10" type="ORF">NVI5450_1382</name>
</gene>
<sequence length="363" mass="40446">MIKMLILTATFSLSFSGWAASGASEFGPLPTLKVNAAKAELGKRLFYDTRLSGDGVLSCASCHQPGSGFSHPDALAPAYPGSKGFRNVPTLINTAYKQVWFHDGRLGTNLNDVTREMLTEDWLMNMDMRLMQERVKQDPIYVNMFKAAGYGEPSNGSIRKAIPEFLKTLTSKTTPFDKDEMSELARKGQVIFTGKAGCVQCHNGPLLSDGKPYNTGVEENLDIFRDPMRHHTFIAFNMFMGNENYMNLKRDVGAHVQTHKADGSDMGKFMTPTLRELKQTAPYMHNGVMDTLEDVVAFYNTGGGSDKNKDSRLKPLNLTWKEQKALVAFLKSLSSEPLTTDKHVWIQSDYNYAPVADWQSAKN</sequence>
<evidence type="ECO:0000256" key="9">
    <source>
        <dbReference type="PIRSR" id="PIRSR000294-2"/>
    </source>
</evidence>
<dbReference type="HOGENOM" id="CLU_034652_3_1_6"/>
<dbReference type="KEGG" id="mvs:MVIS_1831"/>
<dbReference type="OrthoDB" id="9805202at2"/>
<evidence type="ECO:0000256" key="5">
    <source>
        <dbReference type="ARBA" id="ARBA00022764"/>
    </source>
</evidence>
<evidence type="ECO:0000256" key="6">
    <source>
        <dbReference type="ARBA" id="ARBA00023002"/>
    </source>
</evidence>
<dbReference type="InterPro" id="IPR036909">
    <property type="entry name" value="Cyt_c-like_dom_sf"/>
</dbReference>
<feature type="binding site" description="axial binding residue" evidence="9">
    <location>
        <position position="63"/>
    </location>
    <ligand>
        <name>heme c</name>
        <dbReference type="ChEBI" id="CHEBI:61717"/>
        <label>1</label>
    </ligand>
    <ligandPart>
        <name>Fe</name>
        <dbReference type="ChEBI" id="CHEBI:18248"/>
    </ligandPart>
</feature>
<comment type="cofactor">
    <cofactor evidence="8">
        <name>heme</name>
        <dbReference type="ChEBI" id="CHEBI:30413"/>
    </cofactor>
    <text evidence="8">Binds 2 heme groups.</text>
</comment>
<evidence type="ECO:0000256" key="1">
    <source>
        <dbReference type="ARBA" id="ARBA00004418"/>
    </source>
</evidence>
<dbReference type="PROSITE" id="PS51007">
    <property type="entry name" value="CYTC"/>
    <property type="match status" value="2"/>
</dbReference>
<evidence type="ECO:0000256" key="8">
    <source>
        <dbReference type="PIRSR" id="PIRSR000294-1"/>
    </source>
</evidence>
<feature type="binding site" description="covalent" evidence="8">
    <location>
        <position position="198"/>
    </location>
    <ligand>
        <name>heme c</name>
        <dbReference type="ChEBI" id="CHEBI:61717"/>
        <label>2</label>
    </ligand>
</feature>
<dbReference type="GeneID" id="61295122"/>
<dbReference type="GO" id="GO:0020037">
    <property type="term" value="F:heme binding"/>
    <property type="evidence" value="ECO:0007669"/>
    <property type="project" value="InterPro"/>
</dbReference>
<dbReference type="RefSeq" id="WP_045110101.1">
    <property type="nucleotide sequence ID" value="NZ_CAWQZC010000087.1"/>
</dbReference>
<dbReference type="InterPro" id="IPR009056">
    <property type="entry name" value="Cyt_c-like_dom"/>
</dbReference>
<feature type="binding site" description="covalent" evidence="8">
    <location>
        <position position="59"/>
    </location>
    <ligand>
        <name>heme c</name>
        <dbReference type="ChEBI" id="CHEBI:61717"/>
        <label>1</label>
    </ligand>
</feature>
<dbReference type="InterPro" id="IPR051395">
    <property type="entry name" value="Cytochrome_c_Peroxidase/MauG"/>
</dbReference>
<reference evidence="10 11" key="1">
    <citation type="submission" date="2016-11" db="EMBL/GenBank/DDBJ databases">
        <authorList>
            <person name="Jaros S."/>
            <person name="Januszkiewicz K."/>
            <person name="Wedrychowicz H."/>
        </authorList>
    </citation>
    <scope>NUCLEOTIDE SEQUENCE [LARGE SCALE GENOMIC DNA]</scope>
    <source>
        <strain evidence="10">NVI 5450</strain>
    </source>
</reference>
<keyword evidence="3 9" id="KW-0479">Metal-binding</keyword>
<dbReference type="GO" id="GO:0046872">
    <property type="term" value="F:metal ion binding"/>
    <property type="evidence" value="ECO:0007669"/>
    <property type="project" value="UniProtKB-KW"/>
</dbReference>
<evidence type="ECO:0000256" key="4">
    <source>
        <dbReference type="ARBA" id="ARBA00022729"/>
    </source>
</evidence>
<evidence type="ECO:0000256" key="2">
    <source>
        <dbReference type="ARBA" id="ARBA00022617"/>
    </source>
</evidence>
<dbReference type="STRING" id="80854.MVIS_1831"/>
<dbReference type="AlphaFoldDB" id="A0A090ICW3"/>
<keyword evidence="4" id="KW-0732">Signal</keyword>
<accession>A0A090ICW3</accession>
<dbReference type="Proteomes" id="UP000183794">
    <property type="component" value="Unassembled WGS sequence"/>
</dbReference>
<feature type="binding site" description="covalent" evidence="8">
    <location>
        <position position="201"/>
    </location>
    <ligand>
        <name>heme c</name>
        <dbReference type="ChEBI" id="CHEBI:61717"/>
        <label>2</label>
    </ligand>
</feature>
<evidence type="ECO:0000256" key="7">
    <source>
        <dbReference type="ARBA" id="ARBA00023004"/>
    </source>
</evidence>
<dbReference type="InterPro" id="IPR026259">
    <property type="entry name" value="MauG/Cytc_peroxidase"/>
</dbReference>
<dbReference type="EMBL" id="FPLD01000043">
    <property type="protein sequence ID" value="SGY92598.1"/>
    <property type="molecule type" value="Genomic_DNA"/>
</dbReference>